<dbReference type="CDD" id="cd04301">
    <property type="entry name" value="NAT_SF"/>
    <property type="match status" value="1"/>
</dbReference>
<feature type="domain" description="N-acetyltransferase" evidence="1">
    <location>
        <begin position="20"/>
        <end position="96"/>
    </location>
</feature>
<accession>A0A9P6CW66</accession>
<sequence>MKVAPLFNGALPVPRYRPLDQMQSQIIDDAYMFCIIEVRDAPSNSSIIGFASFDRKGNPRNQDLLYAIALHPDHWSKGYGTEVTSGFVEEARQRKARWTNGQWEDTILMSICVMNGRK</sequence>
<evidence type="ECO:0000313" key="2">
    <source>
        <dbReference type="EMBL" id="KAF9474263.1"/>
    </source>
</evidence>
<protein>
    <recommendedName>
        <fullName evidence="1">N-acetyltransferase domain-containing protein</fullName>
    </recommendedName>
</protein>
<organism evidence="2 3">
    <name type="scientific">Pholiota conissans</name>
    <dbReference type="NCBI Taxonomy" id="109636"/>
    <lineage>
        <taxon>Eukaryota</taxon>
        <taxon>Fungi</taxon>
        <taxon>Dikarya</taxon>
        <taxon>Basidiomycota</taxon>
        <taxon>Agaricomycotina</taxon>
        <taxon>Agaricomycetes</taxon>
        <taxon>Agaricomycetidae</taxon>
        <taxon>Agaricales</taxon>
        <taxon>Agaricineae</taxon>
        <taxon>Strophariaceae</taxon>
        <taxon>Pholiota</taxon>
    </lineage>
</organism>
<dbReference type="AlphaFoldDB" id="A0A9P6CW66"/>
<name>A0A9P6CW66_9AGAR</name>
<dbReference type="InterPro" id="IPR016181">
    <property type="entry name" value="Acyl_CoA_acyltransferase"/>
</dbReference>
<evidence type="ECO:0000313" key="3">
    <source>
        <dbReference type="Proteomes" id="UP000807469"/>
    </source>
</evidence>
<proteinExistence type="predicted"/>
<dbReference type="SUPFAM" id="SSF55729">
    <property type="entry name" value="Acyl-CoA N-acyltransferases (Nat)"/>
    <property type="match status" value="1"/>
</dbReference>
<dbReference type="OrthoDB" id="630895at2759"/>
<dbReference type="EMBL" id="MU155388">
    <property type="protein sequence ID" value="KAF9474263.1"/>
    <property type="molecule type" value="Genomic_DNA"/>
</dbReference>
<dbReference type="InterPro" id="IPR000182">
    <property type="entry name" value="GNAT_dom"/>
</dbReference>
<comment type="caution">
    <text evidence="2">The sequence shown here is derived from an EMBL/GenBank/DDBJ whole genome shotgun (WGS) entry which is preliminary data.</text>
</comment>
<dbReference type="Pfam" id="PF00583">
    <property type="entry name" value="Acetyltransf_1"/>
    <property type="match status" value="1"/>
</dbReference>
<dbReference type="Gene3D" id="3.40.630.30">
    <property type="match status" value="1"/>
</dbReference>
<evidence type="ECO:0000259" key="1">
    <source>
        <dbReference type="Pfam" id="PF00583"/>
    </source>
</evidence>
<keyword evidence="3" id="KW-1185">Reference proteome</keyword>
<dbReference type="Proteomes" id="UP000807469">
    <property type="component" value="Unassembled WGS sequence"/>
</dbReference>
<dbReference type="GO" id="GO:0016747">
    <property type="term" value="F:acyltransferase activity, transferring groups other than amino-acyl groups"/>
    <property type="evidence" value="ECO:0007669"/>
    <property type="project" value="InterPro"/>
</dbReference>
<reference evidence="2" key="1">
    <citation type="submission" date="2020-11" db="EMBL/GenBank/DDBJ databases">
        <authorList>
            <consortium name="DOE Joint Genome Institute"/>
            <person name="Ahrendt S."/>
            <person name="Riley R."/>
            <person name="Andreopoulos W."/>
            <person name="Labutti K."/>
            <person name="Pangilinan J."/>
            <person name="Ruiz-Duenas F.J."/>
            <person name="Barrasa J.M."/>
            <person name="Sanchez-Garcia M."/>
            <person name="Camarero S."/>
            <person name="Miyauchi S."/>
            <person name="Serrano A."/>
            <person name="Linde D."/>
            <person name="Babiker R."/>
            <person name="Drula E."/>
            <person name="Ayuso-Fernandez I."/>
            <person name="Pacheco R."/>
            <person name="Padilla G."/>
            <person name="Ferreira P."/>
            <person name="Barriuso J."/>
            <person name="Kellner H."/>
            <person name="Castanera R."/>
            <person name="Alfaro M."/>
            <person name="Ramirez L."/>
            <person name="Pisabarro A.G."/>
            <person name="Kuo A."/>
            <person name="Tritt A."/>
            <person name="Lipzen A."/>
            <person name="He G."/>
            <person name="Yan M."/>
            <person name="Ng V."/>
            <person name="Cullen D."/>
            <person name="Martin F."/>
            <person name="Rosso M.-N."/>
            <person name="Henrissat B."/>
            <person name="Hibbett D."/>
            <person name="Martinez A.T."/>
            <person name="Grigoriev I.V."/>
        </authorList>
    </citation>
    <scope>NUCLEOTIDE SEQUENCE</scope>
    <source>
        <strain evidence="2">CIRM-BRFM 674</strain>
    </source>
</reference>
<gene>
    <name evidence="2" type="ORF">BDN70DRAFT_885002</name>
</gene>